<evidence type="ECO:0000256" key="1">
    <source>
        <dbReference type="ARBA" id="ARBA00022801"/>
    </source>
</evidence>
<dbReference type="InterPro" id="IPR020084">
    <property type="entry name" value="NUDIX_hydrolase_CS"/>
</dbReference>
<dbReference type="PROSITE" id="PS51462">
    <property type="entry name" value="NUDIX"/>
    <property type="match status" value="1"/>
</dbReference>
<keyword evidence="1 3" id="KW-0378">Hydrolase</keyword>
<accession>A0AAU3GV80</accession>
<dbReference type="InterPro" id="IPR000086">
    <property type="entry name" value="NUDIX_hydrolase_dom"/>
</dbReference>
<dbReference type="AlphaFoldDB" id="A0AAU3GV80"/>
<dbReference type="GO" id="GO:0006167">
    <property type="term" value="P:AMP biosynthetic process"/>
    <property type="evidence" value="ECO:0007669"/>
    <property type="project" value="TreeGrafter"/>
</dbReference>
<proteinExistence type="predicted"/>
<evidence type="ECO:0000313" key="3">
    <source>
        <dbReference type="EMBL" id="WTY96402.1"/>
    </source>
</evidence>
<dbReference type="CDD" id="cd03673">
    <property type="entry name" value="NUDIX_Ap6A_hydrolase"/>
    <property type="match status" value="1"/>
</dbReference>
<organism evidence="3">
    <name type="scientific">Streptomyces sp. NBC_01401</name>
    <dbReference type="NCBI Taxonomy" id="2903854"/>
    <lineage>
        <taxon>Bacteria</taxon>
        <taxon>Bacillati</taxon>
        <taxon>Actinomycetota</taxon>
        <taxon>Actinomycetes</taxon>
        <taxon>Kitasatosporales</taxon>
        <taxon>Streptomycetaceae</taxon>
        <taxon>Streptomyces</taxon>
    </lineage>
</organism>
<dbReference type="EMBL" id="CP109535">
    <property type="protein sequence ID" value="WTY96402.1"/>
    <property type="molecule type" value="Genomic_DNA"/>
</dbReference>
<sequence length="142" mass="15558">MTARKPVVRAAGCVLWRRAPGSGGIELALVYRPKWADWSHPKGKLKRGEDALTAALREVLEETGLTCAPGAPLPTVTYLAEGRLKEVRYWAAEATGGSFRPNSEVTRLHWLPPVTARDRLTQDLDKGLVDSLLSILRTTGDI</sequence>
<dbReference type="PANTHER" id="PTHR21340:SF0">
    <property type="entry name" value="BIS(5'-NUCLEOSYL)-TETRAPHOSPHATASE [ASYMMETRICAL]"/>
    <property type="match status" value="1"/>
</dbReference>
<dbReference type="PROSITE" id="PS00893">
    <property type="entry name" value="NUDIX_BOX"/>
    <property type="match status" value="1"/>
</dbReference>
<reference evidence="3" key="1">
    <citation type="submission" date="2022-10" db="EMBL/GenBank/DDBJ databases">
        <title>The complete genomes of actinobacterial strains from the NBC collection.</title>
        <authorList>
            <person name="Joergensen T.S."/>
            <person name="Alvarez Arevalo M."/>
            <person name="Sterndorff E.B."/>
            <person name="Faurdal D."/>
            <person name="Vuksanovic O."/>
            <person name="Mourched A.-S."/>
            <person name="Charusanti P."/>
            <person name="Shaw S."/>
            <person name="Blin K."/>
            <person name="Weber T."/>
        </authorList>
    </citation>
    <scope>NUCLEOTIDE SEQUENCE</scope>
    <source>
        <strain evidence="3">NBC_01401</strain>
    </source>
</reference>
<dbReference type="Gene3D" id="3.90.79.10">
    <property type="entry name" value="Nucleoside Triphosphate Pyrophosphohydrolase"/>
    <property type="match status" value="1"/>
</dbReference>
<feature type="domain" description="Nudix hydrolase" evidence="2">
    <location>
        <begin position="6"/>
        <end position="134"/>
    </location>
</feature>
<evidence type="ECO:0000259" key="2">
    <source>
        <dbReference type="PROSITE" id="PS51462"/>
    </source>
</evidence>
<dbReference type="InterPro" id="IPR051325">
    <property type="entry name" value="Nudix_hydrolase_domain"/>
</dbReference>
<dbReference type="PANTHER" id="PTHR21340">
    <property type="entry name" value="DIADENOSINE 5,5-P1,P4-TETRAPHOSPHATE PYROPHOSPHOHYDROLASE MUTT"/>
    <property type="match status" value="1"/>
</dbReference>
<name>A0AAU3GV80_9ACTN</name>
<dbReference type="GO" id="GO:0004081">
    <property type="term" value="F:bis(5'-nucleosyl)-tetraphosphatase (asymmetrical) activity"/>
    <property type="evidence" value="ECO:0007669"/>
    <property type="project" value="TreeGrafter"/>
</dbReference>
<dbReference type="Pfam" id="PF00293">
    <property type="entry name" value="NUDIX"/>
    <property type="match status" value="1"/>
</dbReference>
<dbReference type="GO" id="GO:0006754">
    <property type="term" value="P:ATP biosynthetic process"/>
    <property type="evidence" value="ECO:0007669"/>
    <property type="project" value="TreeGrafter"/>
</dbReference>
<gene>
    <name evidence="3" type="ORF">OG626_16495</name>
</gene>
<protein>
    <submittedName>
        <fullName evidence="3">NUDIX hydrolase</fullName>
    </submittedName>
</protein>
<dbReference type="SUPFAM" id="SSF55811">
    <property type="entry name" value="Nudix"/>
    <property type="match status" value="1"/>
</dbReference>
<dbReference type="InterPro" id="IPR015797">
    <property type="entry name" value="NUDIX_hydrolase-like_dom_sf"/>
</dbReference>